<evidence type="ECO:0000256" key="8">
    <source>
        <dbReference type="ARBA" id="ARBA00022840"/>
    </source>
</evidence>
<dbReference type="EMBL" id="MU004454">
    <property type="protein sequence ID" value="KAF2650463.1"/>
    <property type="molecule type" value="Genomic_DNA"/>
</dbReference>
<dbReference type="EC" id="2.7.1.158" evidence="3 9"/>
<comment type="catalytic activity">
    <reaction evidence="9">
        <text>1D-myo-inositol 1,3,4,5,6-pentakisphosphate + ATP = 1D-myo-inositol hexakisphosphate + ADP + H(+)</text>
        <dbReference type="Rhea" id="RHEA:20313"/>
        <dbReference type="ChEBI" id="CHEBI:15378"/>
        <dbReference type="ChEBI" id="CHEBI:30616"/>
        <dbReference type="ChEBI" id="CHEBI:57733"/>
        <dbReference type="ChEBI" id="CHEBI:58130"/>
        <dbReference type="ChEBI" id="CHEBI:456216"/>
        <dbReference type="EC" id="2.7.1.158"/>
    </reaction>
</comment>
<dbReference type="PANTHER" id="PTHR14456">
    <property type="entry name" value="INOSITOL POLYPHOSPHATE KINASE 1"/>
    <property type="match status" value="1"/>
</dbReference>
<comment type="domain">
    <text evidence="9">The EXKPK motif is conserved in inositol-pentakisphosphate 2-kinases of both family 1 and 2.</text>
</comment>
<dbReference type="InterPro" id="IPR009286">
    <property type="entry name" value="Ins_P5_2-kin"/>
</dbReference>
<evidence type="ECO:0000256" key="3">
    <source>
        <dbReference type="ARBA" id="ARBA00012023"/>
    </source>
</evidence>
<dbReference type="OrthoDB" id="272370at2759"/>
<organism evidence="10 11">
    <name type="scientific">Lophiostoma macrostomum CBS 122681</name>
    <dbReference type="NCBI Taxonomy" id="1314788"/>
    <lineage>
        <taxon>Eukaryota</taxon>
        <taxon>Fungi</taxon>
        <taxon>Dikarya</taxon>
        <taxon>Ascomycota</taxon>
        <taxon>Pezizomycotina</taxon>
        <taxon>Dothideomycetes</taxon>
        <taxon>Pleosporomycetidae</taxon>
        <taxon>Pleosporales</taxon>
        <taxon>Lophiostomataceae</taxon>
        <taxon>Lophiostoma</taxon>
    </lineage>
</organism>
<keyword evidence="7 9" id="KW-0418">Kinase</keyword>
<proteinExistence type="inferred from homology"/>
<evidence type="ECO:0000256" key="9">
    <source>
        <dbReference type="RuleBase" id="RU364126"/>
    </source>
</evidence>
<sequence length="437" mass="49263">MASVHTCLDHDFTSANASSNPGRVHSFADIDTRRILTQVPPAMEVNNRILCRPARPGDKFACVSLHYLAEGAANVVFMMRPVDPFIPLSDEEPIVFEDNRGDTHPVANLLGSVLRISKGLQKTLGGEAVKKEFETEIAPMFRPEFEDQLLDLELVELDEAVLSILNRELSKHSHRGTKEIPMGTVGLLMDNMASISGTALTIEIKPKWLAQSPNAPRSDTYRCRTCALRGMRTQFSDDQKAFVCPLQLCAGNKELVGPFVYQKVLDAVHSSHLHILPETEAIAAGITDYLSTGRGHGILVHLRDLQNMLDTQGVVREEDPEIARALKALRQQNLELYEDEQDTYQHNLRLAMTLRDCSLFIRATYEKADGAFWTVSKVESKLGDLDFKSSRKWDDWQETEKALIADWYGWYTFGERGVEPFYDCLIAEQERTPKARR</sequence>
<keyword evidence="5 9" id="KW-0808">Transferase</keyword>
<keyword evidence="6 9" id="KW-0547">Nucleotide-binding</keyword>
<dbReference type="GO" id="GO:0032958">
    <property type="term" value="P:inositol phosphate biosynthetic process"/>
    <property type="evidence" value="ECO:0007669"/>
    <property type="project" value="TreeGrafter"/>
</dbReference>
<accession>A0A6A6SV40</accession>
<dbReference type="GO" id="GO:0005634">
    <property type="term" value="C:nucleus"/>
    <property type="evidence" value="ECO:0007669"/>
    <property type="project" value="TreeGrafter"/>
</dbReference>
<gene>
    <name evidence="10" type="ORF">K491DRAFT_130571</name>
</gene>
<reference evidence="10" key="1">
    <citation type="journal article" date="2020" name="Stud. Mycol.">
        <title>101 Dothideomycetes genomes: a test case for predicting lifestyles and emergence of pathogens.</title>
        <authorList>
            <person name="Haridas S."/>
            <person name="Albert R."/>
            <person name="Binder M."/>
            <person name="Bloem J."/>
            <person name="Labutti K."/>
            <person name="Salamov A."/>
            <person name="Andreopoulos B."/>
            <person name="Baker S."/>
            <person name="Barry K."/>
            <person name="Bills G."/>
            <person name="Bluhm B."/>
            <person name="Cannon C."/>
            <person name="Castanera R."/>
            <person name="Culley D."/>
            <person name="Daum C."/>
            <person name="Ezra D."/>
            <person name="Gonzalez J."/>
            <person name="Henrissat B."/>
            <person name="Kuo A."/>
            <person name="Liang C."/>
            <person name="Lipzen A."/>
            <person name="Lutzoni F."/>
            <person name="Magnuson J."/>
            <person name="Mondo S."/>
            <person name="Nolan M."/>
            <person name="Ohm R."/>
            <person name="Pangilinan J."/>
            <person name="Park H.-J."/>
            <person name="Ramirez L."/>
            <person name="Alfaro M."/>
            <person name="Sun H."/>
            <person name="Tritt A."/>
            <person name="Yoshinaga Y."/>
            <person name="Zwiers L.-H."/>
            <person name="Turgeon B."/>
            <person name="Goodwin S."/>
            <person name="Spatafora J."/>
            <person name="Crous P."/>
            <person name="Grigoriev I."/>
        </authorList>
    </citation>
    <scope>NUCLEOTIDE SEQUENCE</scope>
    <source>
        <strain evidence="10">CBS 122681</strain>
    </source>
</reference>
<dbReference type="Proteomes" id="UP000799324">
    <property type="component" value="Unassembled WGS sequence"/>
</dbReference>
<dbReference type="GO" id="GO:0035299">
    <property type="term" value="F:inositol-1,3,4,5,6-pentakisphosphate 2-kinase activity"/>
    <property type="evidence" value="ECO:0007669"/>
    <property type="project" value="UniProtKB-EC"/>
</dbReference>
<evidence type="ECO:0000256" key="4">
    <source>
        <dbReference type="ARBA" id="ARBA00014846"/>
    </source>
</evidence>
<name>A0A6A6SV40_9PLEO</name>
<evidence type="ECO:0000313" key="10">
    <source>
        <dbReference type="EMBL" id="KAF2650463.1"/>
    </source>
</evidence>
<evidence type="ECO:0000256" key="2">
    <source>
        <dbReference type="ARBA" id="ARBA00008305"/>
    </source>
</evidence>
<evidence type="ECO:0000256" key="7">
    <source>
        <dbReference type="ARBA" id="ARBA00022777"/>
    </source>
</evidence>
<evidence type="ECO:0000313" key="11">
    <source>
        <dbReference type="Proteomes" id="UP000799324"/>
    </source>
</evidence>
<keyword evidence="11" id="KW-1185">Reference proteome</keyword>
<dbReference type="GO" id="GO:0005524">
    <property type="term" value="F:ATP binding"/>
    <property type="evidence" value="ECO:0007669"/>
    <property type="project" value="UniProtKB-KW"/>
</dbReference>
<dbReference type="Pfam" id="PF06090">
    <property type="entry name" value="Ins_P5_2-kin"/>
    <property type="match status" value="1"/>
</dbReference>
<comment type="similarity">
    <text evidence="2">Belongs to the IPK1 type 1 family.</text>
</comment>
<evidence type="ECO:0000256" key="1">
    <source>
        <dbReference type="ARBA" id="ARBA00003979"/>
    </source>
</evidence>
<dbReference type="PANTHER" id="PTHR14456:SF2">
    <property type="entry name" value="INOSITOL-PENTAKISPHOSPHATE 2-KINASE"/>
    <property type="match status" value="1"/>
</dbReference>
<protein>
    <recommendedName>
        <fullName evidence="4 9">Inositol-pentakisphosphate 2-kinase</fullName>
        <ecNumber evidence="3 9">2.7.1.158</ecNumber>
    </recommendedName>
</protein>
<evidence type="ECO:0000256" key="5">
    <source>
        <dbReference type="ARBA" id="ARBA00022679"/>
    </source>
</evidence>
<keyword evidence="8 9" id="KW-0067">ATP-binding</keyword>
<comment type="function">
    <text evidence="9">Phosphorylates Ins(1,3,4,5,6)P5 at position 2 to form Ins(1,2,3,4,5,6)P6 (InsP6 or phytate).</text>
</comment>
<comment type="function">
    <text evidence="1">Has kinase activity and phosphorylates inositol-1,3,4,5,6-pentakisphosphate (Ins(1,3,4,5,6)P5) to produce 1,2,3,4,5,6-hexakisphosphate (InsP6), also known as phytate.</text>
</comment>
<dbReference type="AlphaFoldDB" id="A0A6A6SV40"/>
<evidence type="ECO:0000256" key="6">
    <source>
        <dbReference type="ARBA" id="ARBA00022741"/>
    </source>
</evidence>